<name>A0ACB8CSU3_DERSI</name>
<dbReference type="EMBL" id="CM023474">
    <property type="protein sequence ID" value="KAH7950088.1"/>
    <property type="molecule type" value="Genomic_DNA"/>
</dbReference>
<gene>
    <name evidence="1" type="ORF">HPB49_019520</name>
</gene>
<sequence length="381" mass="42094">MKSQTMDDSLLKFSLRLYKQVLCQNNQIDNVVCSPIIIASAISMLLAGARSKTAKELYGLLNVKASVDKLRDYFSALLADLTTYAPEASFCVASRIYSEKQLPVQAGYISLLQNFFGTTLKCVDFRKSHEAARQEANAWISQETTSKIRELLPPGIVDADTASILLNAVYVQGFWQSPFQWRNTRPQEFHVDSGNSVVVDMLYQERTYRLGHSDALRARALEIPCRGLKVSMVVVLPDAPDGLGLLQERLTLTRLCALLSSLNMVMNVELSLPKFKLDSSILLKDSLSALGAKEVFAPGCADLSGIFETERPAVANVVHKTFVQVDEGGMDAACWSALTRPACCATIPLYTTRFVVDHPFMFLIKGNDPDVIICLGSVRRP</sequence>
<dbReference type="Proteomes" id="UP000821865">
    <property type="component" value="Chromosome 5"/>
</dbReference>
<organism evidence="1 2">
    <name type="scientific">Dermacentor silvarum</name>
    <name type="common">Tick</name>
    <dbReference type="NCBI Taxonomy" id="543639"/>
    <lineage>
        <taxon>Eukaryota</taxon>
        <taxon>Metazoa</taxon>
        <taxon>Ecdysozoa</taxon>
        <taxon>Arthropoda</taxon>
        <taxon>Chelicerata</taxon>
        <taxon>Arachnida</taxon>
        <taxon>Acari</taxon>
        <taxon>Parasitiformes</taxon>
        <taxon>Ixodida</taxon>
        <taxon>Ixodoidea</taxon>
        <taxon>Ixodidae</taxon>
        <taxon>Rhipicephalinae</taxon>
        <taxon>Dermacentor</taxon>
    </lineage>
</organism>
<protein>
    <submittedName>
        <fullName evidence="1">Uncharacterized protein</fullName>
    </submittedName>
</protein>
<evidence type="ECO:0000313" key="2">
    <source>
        <dbReference type="Proteomes" id="UP000821865"/>
    </source>
</evidence>
<accession>A0ACB8CSU3</accession>
<proteinExistence type="predicted"/>
<keyword evidence="2" id="KW-1185">Reference proteome</keyword>
<comment type="caution">
    <text evidence="1">The sequence shown here is derived from an EMBL/GenBank/DDBJ whole genome shotgun (WGS) entry which is preliminary data.</text>
</comment>
<evidence type="ECO:0000313" key="1">
    <source>
        <dbReference type="EMBL" id="KAH7950088.1"/>
    </source>
</evidence>
<reference evidence="1" key="1">
    <citation type="submission" date="2020-05" db="EMBL/GenBank/DDBJ databases">
        <title>Large-scale comparative analyses of tick genomes elucidate their genetic diversity and vector capacities.</title>
        <authorList>
            <person name="Jia N."/>
            <person name="Wang J."/>
            <person name="Shi W."/>
            <person name="Du L."/>
            <person name="Sun Y."/>
            <person name="Zhan W."/>
            <person name="Jiang J."/>
            <person name="Wang Q."/>
            <person name="Zhang B."/>
            <person name="Ji P."/>
            <person name="Sakyi L.B."/>
            <person name="Cui X."/>
            <person name="Yuan T."/>
            <person name="Jiang B."/>
            <person name="Yang W."/>
            <person name="Lam T.T.-Y."/>
            <person name="Chang Q."/>
            <person name="Ding S."/>
            <person name="Wang X."/>
            <person name="Zhu J."/>
            <person name="Ruan X."/>
            <person name="Zhao L."/>
            <person name="Wei J."/>
            <person name="Que T."/>
            <person name="Du C."/>
            <person name="Cheng J."/>
            <person name="Dai P."/>
            <person name="Han X."/>
            <person name="Huang E."/>
            <person name="Gao Y."/>
            <person name="Liu J."/>
            <person name="Shao H."/>
            <person name="Ye R."/>
            <person name="Li L."/>
            <person name="Wei W."/>
            <person name="Wang X."/>
            <person name="Wang C."/>
            <person name="Yang T."/>
            <person name="Huo Q."/>
            <person name="Li W."/>
            <person name="Guo W."/>
            <person name="Chen H."/>
            <person name="Zhou L."/>
            <person name="Ni X."/>
            <person name="Tian J."/>
            <person name="Zhou Y."/>
            <person name="Sheng Y."/>
            <person name="Liu T."/>
            <person name="Pan Y."/>
            <person name="Xia L."/>
            <person name="Li J."/>
            <person name="Zhao F."/>
            <person name="Cao W."/>
        </authorList>
    </citation>
    <scope>NUCLEOTIDE SEQUENCE</scope>
    <source>
        <strain evidence="1">Dsil-2018</strain>
    </source>
</reference>